<evidence type="ECO:0000256" key="1">
    <source>
        <dbReference type="SAM" id="MobiDB-lite"/>
    </source>
</evidence>
<dbReference type="InterPro" id="IPR050283">
    <property type="entry name" value="E-box_TF_Regulators"/>
</dbReference>
<keyword evidence="4" id="KW-1185">Reference proteome</keyword>
<dbReference type="Pfam" id="PF00010">
    <property type="entry name" value="HLH"/>
    <property type="match status" value="1"/>
</dbReference>
<dbReference type="PANTHER" id="PTHR23349:SF111">
    <property type="entry name" value="BHLH DOMAIN-CONTAINING PROTEIN"/>
    <property type="match status" value="1"/>
</dbReference>
<proteinExistence type="predicted"/>
<feature type="domain" description="BHLH" evidence="2">
    <location>
        <begin position="148"/>
        <end position="201"/>
    </location>
</feature>
<dbReference type="AlphaFoldDB" id="A0A1V9X2R3"/>
<dbReference type="GO" id="GO:0046983">
    <property type="term" value="F:protein dimerization activity"/>
    <property type="evidence" value="ECO:0007669"/>
    <property type="project" value="InterPro"/>
</dbReference>
<organism evidence="3 4">
    <name type="scientific">Tropilaelaps mercedesae</name>
    <dbReference type="NCBI Taxonomy" id="418985"/>
    <lineage>
        <taxon>Eukaryota</taxon>
        <taxon>Metazoa</taxon>
        <taxon>Ecdysozoa</taxon>
        <taxon>Arthropoda</taxon>
        <taxon>Chelicerata</taxon>
        <taxon>Arachnida</taxon>
        <taxon>Acari</taxon>
        <taxon>Parasitiformes</taxon>
        <taxon>Mesostigmata</taxon>
        <taxon>Gamasina</taxon>
        <taxon>Dermanyssoidea</taxon>
        <taxon>Laelapidae</taxon>
        <taxon>Tropilaelaps</taxon>
    </lineage>
</organism>
<name>A0A1V9X2R3_9ACAR</name>
<dbReference type="OrthoDB" id="6241467at2759"/>
<dbReference type="GO" id="GO:0000977">
    <property type="term" value="F:RNA polymerase II transcription regulatory region sequence-specific DNA binding"/>
    <property type="evidence" value="ECO:0007669"/>
    <property type="project" value="TreeGrafter"/>
</dbReference>
<comment type="caution">
    <text evidence="3">The sequence shown here is derived from an EMBL/GenBank/DDBJ whole genome shotgun (WGS) entry which is preliminary data.</text>
</comment>
<gene>
    <name evidence="3" type="ORF">BIW11_13370</name>
</gene>
<dbReference type="PROSITE" id="PS50888">
    <property type="entry name" value="BHLH"/>
    <property type="match status" value="1"/>
</dbReference>
<dbReference type="SUPFAM" id="SSF47459">
    <property type="entry name" value="HLH, helix-loop-helix DNA-binding domain"/>
    <property type="match status" value="1"/>
</dbReference>
<feature type="region of interest" description="Disordered" evidence="1">
    <location>
        <begin position="44"/>
        <end position="72"/>
    </location>
</feature>
<protein>
    <submittedName>
        <fullName evidence="3">Pancreas transcription factor 1 subunit alpha-like</fullName>
    </submittedName>
</protein>
<sequence>MNRMVDLHMEEFARGGSLDCVRDFDCWSFRGGFRDETSIHPSCPAGGTRAGTKCLSDAAPSRKRRRNQQKTVRVEEDLEVKRSAANSMVSPQAKVNVFVLNAALGQHPEATGTVEVAFECVRACPSSAGRPAGPLAEVDTAAFYPRFRPTGTITAAERRRMERLNVALDRLRSRIPAIYENSRRCSKIKTLKLAIAYIQYLQMLLTKDDTAWNRCLSHDLQRHSELSSSVTDVAQQRFSYIIN</sequence>
<dbReference type="STRING" id="418985.A0A1V9X2R3"/>
<dbReference type="GO" id="GO:0032502">
    <property type="term" value="P:developmental process"/>
    <property type="evidence" value="ECO:0007669"/>
    <property type="project" value="TreeGrafter"/>
</dbReference>
<dbReference type="Proteomes" id="UP000192247">
    <property type="component" value="Unassembled WGS sequence"/>
</dbReference>
<accession>A0A1V9X2R3</accession>
<dbReference type="CDD" id="cd11390">
    <property type="entry name" value="bHLH_TS"/>
    <property type="match status" value="1"/>
</dbReference>
<evidence type="ECO:0000313" key="4">
    <source>
        <dbReference type="Proteomes" id="UP000192247"/>
    </source>
</evidence>
<evidence type="ECO:0000313" key="3">
    <source>
        <dbReference type="EMBL" id="OQR67681.1"/>
    </source>
</evidence>
<dbReference type="EMBL" id="MNPL01027803">
    <property type="protein sequence ID" value="OQR67681.1"/>
    <property type="molecule type" value="Genomic_DNA"/>
</dbReference>
<dbReference type="InParanoid" id="A0A1V9X2R3"/>
<reference evidence="3 4" key="1">
    <citation type="journal article" date="2017" name="Gigascience">
        <title>Draft genome of the honey bee ectoparasitic mite, Tropilaelaps mercedesae, is shaped by the parasitic life history.</title>
        <authorList>
            <person name="Dong X."/>
            <person name="Armstrong S.D."/>
            <person name="Xia D."/>
            <person name="Makepeace B.L."/>
            <person name="Darby A.C."/>
            <person name="Kadowaki T."/>
        </authorList>
    </citation>
    <scope>NUCLEOTIDE SEQUENCE [LARGE SCALE GENOMIC DNA]</scope>
    <source>
        <strain evidence="3">Wuxi-XJTLU</strain>
    </source>
</reference>
<dbReference type="SMART" id="SM00353">
    <property type="entry name" value="HLH"/>
    <property type="match status" value="1"/>
</dbReference>
<evidence type="ECO:0000259" key="2">
    <source>
        <dbReference type="PROSITE" id="PS50888"/>
    </source>
</evidence>
<dbReference type="Gene3D" id="4.10.280.10">
    <property type="entry name" value="Helix-loop-helix DNA-binding domain"/>
    <property type="match status" value="1"/>
</dbReference>
<dbReference type="PANTHER" id="PTHR23349">
    <property type="entry name" value="BASIC HELIX-LOOP-HELIX TRANSCRIPTION FACTOR, TWIST"/>
    <property type="match status" value="1"/>
</dbReference>
<dbReference type="InterPro" id="IPR011598">
    <property type="entry name" value="bHLH_dom"/>
</dbReference>
<dbReference type="GO" id="GO:0000981">
    <property type="term" value="F:DNA-binding transcription factor activity, RNA polymerase II-specific"/>
    <property type="evidence" value="ECO:0007669"/>
    <property type="project" value="TreeGrafter"/>
</dbReference>
<dbReference type="InterPro" id="IPR036638">
    <property type="entry name" value="HLH_DNA-bd_sf"/>
</dbReference>